<accession>A0ABW7DL72</accession>
<name>A0ABW7DL72_9FIRM</name>
<comment type="caution">
    <text evidence="1">The sequence shown here is derived from an EMBL/GenBank/DDBJ whole genome shotgun (WGS) entry which is preliminary data.</text>
</comment>
<dbReference type="Proteomes" id="UP001605989">
    <property type="component" value="Unassembled WGS sequence"/>
</dbReference>
<sequence>MDTNGPLKTDKETQDALKVIVARVEYFRDENNWPVMEYTDDFKQFHPRDSALWEQLFTLAALKNQNLADVLCFLRGSGCELIPDAKYGYAIRPIIGGHGFKSHREYEEMRKGLALYSSTLVDVLKKLGEMNHG</sequence>
<reference evidence="1 2" key="1">
    <citation type="submission" date="2024-10" db="EMBL/GenBank/DDBJ databases">
        <authorList>
            <person name="Sang B.-I."/>
            <person name="Prabhaharan D."/>
        </authorList>
    </citation>
    <scope>NUCLEOTIDE SEQUENCE [LARGE SCALE GENOMIC DNA]</scope>
    <source>
        <strain evidence="1 2">MH</strain>
    </source>
</reference>
<dbReference type="RefSeq" id="WP_394522259.1">
    <property type="nucleotide sequence ID" value="NZ_CP171361.1"/>
</dbReference>
<protein>
    <submittedName>
        <fullName evidence="1">Uncharacterized protein</fullName>
    </submittedName>
</protein>
<dbReference type="EMBL" id="JBIEKR010000001">
    <property type="protein sequence ID" value="MFG6271622.1"/>
    <property type="molecule type" value="Genomic_DNA"/>
</dbReference>
<organism evidence="1 2">
    <name type="scientific">Megasphaera hexanoica</name>
    <dbReference type="NCBI Taxonomy" id="1675036"/>
    <lineage>
        <taxon>Bacteria</taxon>
        <taxon>Bacillati</taxon>
        <taxon>Bacillota</taxon>
        <taxon>Negativicutes</taxon>
        <taxon>Veillonellales</taxon>
        <taxon>Veillonellaceae</taxon>
        <taxon>Megasphaera</taxon>
    </lineage>
</organism>
<evidence type="ECO:0000313" key="2">
    <source>
        <dbReference type="Proteomes" id="UP001605989"/>
    </source>
</evidence>
<keyword evidence="2" id="KW-1185">Reference proteome</keyword>
<evidence type="ECO:0000313" key="1">
    <source>
        <dbReference type="EMBL" id="MFG6271622.1"/>
    </source>
</evidence>
<gene>
    <name evidence="1" type="ORF">ACGTZG_00280</name>
</gene>
<proteinExistence type="predicted"/>